<dbReference type="Proteomes" id="UP000635245">
    <property type="component" value="Unassembled WGS sequence"/>
</dbReference>
<evidence type="ECO:0000256" key="2">
    <source>
        <dbReference type="ARBA" id="ARBA00010139"/>
    </source>
</evidence>
<comment type="cofactor">
    <cofactor evidence="1">
        <name>FAD</name>
        <dbReference type="ChEBI" id="CHEBI:57692"/>
    </cofactor>
</comment>
<sequence length="530" mass="58698">MTAPLERDVVVVGAGFGGLYALHRLREAGWRVLVLERGDDVGGTWYWNRYPGARCDVESVDYSYSFSAGLEQDWQWTERYAAQPEILRYLEHVAERFDLRRDIRFSSTVEDARFSGWHWTVRTEDGLTVRARYLVMASGNLSEPRDPDIPGLAEFSGQLLHTARWPRDGVDLTGRRVGVIGTGSSGTQAIPLLAKQAAHLTVFQRTPTFSLPAVNQPLDPAALAELKRTYPERRRRARYSRNGQLRAWGEKSALEVTADEREKEYEQRWQAGGGGFIGAFRDLLDDERANETAADFVRGKIADIVADPDTAAALQPRGYPIGAKRVTVDTGYYATYNRANVSLVDLRANPISLIEQRGVRTGRGLHELDTLVLATGFDAMTGAVLAVDIRGTGPTLREKWHAGPRTLLGVMTAGFPNLFLVTGPGSPSVLSNMVVSIEQHVDWITDLLRHAAETGRPVVEADVAAEDAWVEHVNELSARTLFPRGNSWYLGANVPGKPRVFMPYVGGVGTYRQHCERVAADGYPGFRFAS</sequence>
<proteinExistence type="inferred from homology"/>
<dbReference type="Pfam" id="PF13738">
    <property type="entry name" value="Pyr_redox_3"/>
    <property type="match status" value="1"/>
</dbReference>
<evidence type="ECO:0000256" key="7">
    <source>
        <dbReference type="ARBA" id="ARBA00023033"/>
    </source>
</evidence>
<keyword evidence="7" id="KW-0503">Monooxygenase</keyword>
<dbReference type="EMBL" id="JAENJH010000006">
    <property type="protein sequence ID" value="MBK1787323.1"/>
    <property type="molecule type" value="Genomic_DNA"/>
</dbReference>
<dbReference type="PRINTS" id="PR00411">
    <property type="entry name" value="PNDRDTASEI"/>
</dbReference>
<keyword evidence="5" id="KW-0521">NADP</keyword>
<name>A0A934QVU4_9PSEU</name>
<dbReference type="PANTHER" id="PTHR43098:SF3">
    <property type="entry name" value="L-ORNITHINE N(5)-MONOOXYGENASE-RELATED"/>
    <property type="match status" value="1"/>
</dbReference>
<dbReference type="Gene3D" id="3.50.50.60">
    <property type="entry name" value="FAD/NAD(P)-binding domain"/>
    <property type="match status" value="2"/>
</dbReference>
<keyword evidence="4" id="KW-0274">FAD</keyword>
<evidence type="ECO:0000256" key="1">
    <source>
        <dbReference type="ARBA" id="ARBA00001974"/>
    </source>
</evidence>
<evidence type="ECO:0000256" key="6">
    <source>
        <dbReference type="ARBA" id="ARBA00023002"/>
    </source>
</evidence>
<reference evidence="8" key="1">
    <citation type="submission" date="2020-12" db="EMBL/GenBank/DDBJ databases">
        <title>Prauserella sp. ASG 168, a novel actinomycete isolated from cave rock.</title>
        <authorList>
            <person name="Suriyachadkun C."/>
        </authorList>
    </citation>
    <scope>NUCLEOTIDE SEQUENCE</scope>
    <source>
        <strain evidence="8">ASG 168</strain>
    </source>
</reference>
<evidence type="ECO:0000313" key="9">
    <source>
        <dbReference type="Proteomes" id="UP000635245"/>
    </source>
</evidence>
<dbReference type="RefSeq" id="WP_200321814.1">
    <property type="nucleotide sequence ID" value="NZ_JAENJH010000006.1"/>
</dbReference>
<evidence type="ECO:0000313" key="8">
    <source>
        <dbReference type="EMBL" id="MBK1787323.1"/>
    </source>
</evidence>
<organism evidence="8 9">
    <name type="scientific">Prauserella cavernicola</name>
    <dbReference type="NCBI Taxonomy" id="2800127"/>
    <lineage>
        <taxon>Bacteria</taxon>
        <taxon>Bacillati</taxon>
        <taxon>Actinomycetota</taxon>
        <taxon>Actinomycetes</taxon>
        <taxon>Pseudonocardiales</taxon>
        <taxon>Pseudonocardiaceae</taxon>
        <taxon>Prauserella</taxon>
    </lineage>
</organism>
<gene>
    <name evidence="8" type="ORF">JHE00_23620</name>
</gene>
<comment type="caution">
    <text evidence="8">The sequence shown here is derived from an EMBL/GenBank/DDBJ whole genome shotgun (WGS) entry which is preliminary data.</text>
</comment>
<keyword evidence="6" id="KW-0560">Oxidoreductase</keyword>
<dbReference type="GO" id="GO:0016709">
    <property type="term" value="F:oxidoreductase activity, acting on paired donors, with incorporation or reduction of molecular oxygen, NAD(P)H as one donor, and incorporation of one atom of oxygen"/>
    <property type="evidence" value="ECO:0007669"/>
    <property type="project" value="UniProtKB-ARBA"/>
</dbReference>
<evidence type="ECO:0000256" key="4">
    <source>
        <dbReference type="ARBA" id="ARBA00022827"/>
    </source>
</evidence>
<accession>A0A934QVU4</accession>
<dbReference type="AlphaFoldDB" id="A0A934QVU4"/>
<comment type="similarity">
    <text evidence="2">Belongs to the FAD-binding monooxygenase family.</text>
</comment>
<dbReference type="SUPFAM" id="SSF51905">
    <property type="entry name" value="FAD/NAD(P)-binding domain"/>
    <property type="match status" value="2"/>
</dbReference>
<dbReference type="PANTHER" id="PTHR43098">
    <property type="entry name" value="L-ORNITHINE N(5)-MONOOXYGENASE-RELATED"/>
    <property type="match status" value="1"/>
</dbReference>
<keyword evidence="9" id="KW-1185">Reference proteome</keyword>
<evidence type="ECO:0000256" key="3">
    <source>
        <dbReference type="ARBA" id="ARBA00022630"/>
    </source>
</evidence>
<dbReference type="InterPro" id="IPR036188">
    <property type="entry name" value="FAD/NAD-bd_sf"/>
</dbReference>
<protein>
    <submittedName>
        <fullName evidence="8">NAD(P)/FAD-dependent oxidoreductase</fullName>
    </submittedName>
</protein>
<dbReference type="InterPro" id="IPR050775">
    <property type="entry name" value="FAD-binding_Monooxygenases"/>
</dbReference>
<keyword evidence="3" id="KW-0285">Flavoprotein</keyword>
<evidence type="ECO:0000256" key="5">
    <source>
        <dbReference type="ARBA" id="ARBA00022857"/>
    </source>
</evidence>